<dbReference type="InterPro" id="IPR046335">
    <property type="entry name" value="LacI/GalR-like_sensor"/>
</dbReference>
<organism evidence="7 8">
    <name type="scientific">Staphylococcus canis</name>
    <dbReference type="NCBI Taxonomy" id="2724942"/>
    <lineage>
        <taxon>Bacteria</taxon>
        <taxon>Bacillati</taxon>
        <taxon>Bacillota</taxon>
        <taxon>Bacilli</taxon>
        <taxon>Bacillales</taxon>
        <taxon>Staphylococcaceae</taxon>
        <taxon>Staphylococcus</taxon>
    </lineage>
</organism>
<proteinExistence type="predicted"/>
<dbReference type="SUPFAM" id="SSF53822">
    <property type="entry name" value="Periplasmic binding protein-like I"/>
    <property type="match status" value="1"/>
</dbReference>
<evidence type="ECO:0000256" key="3">
    <source>
        <dbReference type="ARBA" id="ARBA00023125"/>
    </source>
</evidence>
<dbReference type="SUPFAM" id="SSF47413">
    <property type="entry name" value="lambda repressor-like DNA-binding domains"/>
    <property type="match status" value="1"/>
</dbReference>
<dbReference type="Gene3D" id="1.10.260.40">
    <property type="entry name" value="lambda repressor-like DNA-binding domains"/>
    <property type="match status" value="1"/>
</dbReference>
<feature type="domain" description="HTH cro/C1-type" evidence="6">
    <location>
        <begin position="5"/>
        <end position="47"/>
    </location>
</feature>
<dbReference type="InterPro" id="IPR010982">
    <property type="entry name" value="Lambda_DNA-bd_dom_sf"/>
</dbReference>
<sequence length="326" mass="37060">MKPKLDDVAKLAEVSKTTVSRVLNNRGYISQKTKNKVYSAMNTLNYQPNSAARQLFKQKTNIIGLLFPTVENPFFGELTFQLEKKLYEKGYIVIIGNSMNDPEKETHYINQLLSNQIDGLIVGTHNFGIEQYNNRNLSIVAIDRVMNEDIPTIRSDNYNGGKIATKKLINLGCKKIIHTNGPVDVNTPAHLRNTAYEDTMKEHGLQPIVYTVDFSLNYNLKLDIFKKIFDEYEDLDGIFASNDTDALQIYQLAQSLGYKIPDDLKIIGYDGTSLVRNLNPQLSTIVQPIEDIAEKAIEILVKRINNEKTKKEYVLPIHISLRESCK</sequence>
<dbReference type="PANTHER" id="PTHR30146">
    <property type="entry name" value="LACI-RELATED TRANSCRIPTIONAL REPRESSOR"/>
    <property type="match status" value="1"/>
</dbReference>
<accession>A0ABS0T7T6</accession>
<keyword evidence="8" id="KW-1185">Reference proteome</keyword>
<keyword evidence="2" id="KW-0805">Transcription regulation</keyword>
<dbReference type="InterPro" id="IPR028082">
    <property type="entry name" value="Peripla_BP_I"/>
</dbReference>
<dbReference type="Pfam" id="PF13377">
    <property type="entry name" value="Peripla_BP_3"/>
    <property type="match status" value="1"/>
</dbReference>
<dbReference type="SMART" id="SM00354">
    <property type="entry name" value="HTH_LACI"/>
    <property type="match status" value="1"/>
</dbReference>
<evidence type="ECO:0000259" key="5">
    <source>
        <dbReference type="PROSITE" id="PS50932"/>
    </source>
</evidence>
<keyword evidence="3" id="KW-0238">DNA-binding</keyword>
<dbReference type="Gene3D" id="3.40.50.2300">
    <property type="match status" value="2"/>
</dbReference>
<dbReference type="InterPro" id="IPR000843">
    <property type="entry name" value="HTH_LacI"/>
</dbReference>
<dbReference type="CDD" id="cd01392">
    <property type="entry name" value="HTH_LacI"/>
    <property type="match status" value="1"/>
</dbReference>
<dbReference type="EMBL" id="JABANU010000008">
    <property type="protein sequence ID" value="MBI5974815.1"/>
    <property type="molecule type" value="Genomic_DNA"/>
</dbReference>
<dbReference type="PROSITE" id="PS50943">
    <property type="entry name" value="HTH_CROC1"/>
    <property type="match status" value="1"/>
</dbReference>
<evidence type="ECO:0000256" key="4">
    <source>
        <dbReference type="ARBA" id="ARBA00023163"/>
    </source>
</evidence>
<dbReference type="PANTHER" id="PTHR30146:SF95">
    <property type="entry name" value="RIBOSE OPERON REPRESSOR"/>
    <property type="match status" value="1"/>
</dbReference>
<dbReference type="CDD" id="cd06291">
    <property type="entry name" value="PBP1_Qymf-like"/>
    <property type="match status" value="1"/>
</dbReference>
<feature type="domain" description="HTH lacI-type" evidence="5">
    <location>
        <begin position="3"/>
        <end position="57"/>
    </location>
</feature>
<dbReference type="RefSeq" id="WP_198617600.1">
    <property type="nucleotide sequence ID" value="NZ_JABANU010000008.1"/>
</dbReference>
<dbReference type="InterPro" id="IPR001387">
    <property type="entry name" value="Cro/C1-type_HTH"/>
</dbReference>
<evidence type="ECO:0000256" key="2">
    <source>
        <dbReference type="ARBA" id="ARBA00023015"/>
    </source>
</evidence>
<dbReference type="PROSITE" id="PS00356">
    <property type="entry name" value="HTH_LACI_1"/>
    <property type="match status" value="1"/>
</dbReference>
<keyword evidence="1" id="KW-0678">Repressor</keyword>
<dbReference type="PROSITE" id="PS50932">
    <property type="entry name" value="HTH_LACI_2"/>
    <property type="match status" value="1"/>
</dbReference>
<protein>
    <submittedName>
        <fullName evidence="7">LacI family transcriptional regulator</fullName>
    </submittedName>
</protein>
<evidence type="ECO:0000259" key="6">
    <source>
        <dbReference type="PROSITE" id="PS50943"/>
    </source>
</evidence>
<name>A0ABS0T7T6_9STAP</name>
<evidence type="ECO:0000313" key="7">
    <source>
        <dbReference type="EMBL" id="MBI5974815.1"/>
    </source>
</evidence>
<keyword evidence="4" id="KW-0804">Transcription</keyword>
<reference evidence="7 8" key="1">
    <citation type="submission" date="2020-04" db="EMBL/GenBank/DDBJ databases">
        <title>Staphylococcus species from domestic dog.</title>
        <authorList>
            <person name="Paterson G.K."/>
        </authorList>
    </citation>
    <scope>NUCLEOTIDE SEQUENCE [LARGE SCALE GENOMIC DNA]</scope>
    <source>
        <strain evidence="7 8">H16/1A</strain>
    </source>
</reference>
<evidence type="ECO:0000256" key="1">
    <source>
        <dbReference type="ARBA" id="ARBA00022491"/>
    </source>
</evidence>
<dbReference type="Pfam" id="PF00356">
    <property type="entry name" value="LacI"/>
    <property type="match status" value="1"/>
</dbReference>
<gene>
    <name evidence="7" type="ORF">HHH54_04265</name>
</gene>
<comment type="caution">
    <text evidence="7">The sequence shown here is derived from an EMBL/GenBank/DDBJ whole genome shotgun (WGS) entry which is preliminary data.</text>
</comment>
<dbReference type="Proteomes" id="UP000751852">
    <property type="component" value="Unassembled WGS sequence"/>
</dbReference>
<evidence type="ECO:0000313" key="8">
    <source>
        <dbReference type="Proteomes" id="UP000751852"/>
    </source>
</evidence>